<evidence type="ECO:0000313" key="3">
    <source>
        <dbReference type="Proteomes" id="UP000663832"/>
    </source>
</evidence>
<dbReference type="EMBL" id="CAJNOM010002293">
    <property type="protein sequence ID" value="CAF1630301.1"/>
    <property type="molecule type" value="Genomic_DNA"/>
</dbReference>
<evidence type="ECO:0000313" key="2">
    <source>
        <dbReference type="EMBL" id="CAF1630301.1"/>
    </source>
</evidence>
<feature type="non-terminal residue" evidence="1">
    <location>
        <position position="365"/>
    </location>
</feature>
<dbReference type="AlphaFoldDB" id="A0A815PLA5"/>
<dbReference type="Proteomes" id="UP000663832">
    <property type="component" value="Unassembled WGS sequence"/>
</dbReference>
<dbReference type="Gene3D" id="2.60.120.260">
    <property type="entry name" value="Galactose-binding domain-like"/>
    <property type="match status" value="1"/>
</dbReference>
<organism evidence="1 4">
    <name type="scientific">Adineta steineri</name>
    <dbReference type="NCBI Taxonomy" id="433720"/>
    <lineage>
        <taxon>Eukaryota</taxon>
        <taxon>Metazoa</taxon>
        <taxon>Spiralia</taxon>
        <taxon>Gnathifera</taxon>
        <taxon>Rotifera</taxon>
        <taxon>Eurotatoria</taxon>
        <taxon>Bdelloidea</taxon>
        <taxon>Adinetida</taxon>
        <taxon>Adinetidae</taxon>
        <taxon>Adineta</taxon>
    </lineage>
</organism>
<comment type="caution">
    <text evidence="1">The sequence shown here is derived from an EMBL/GenBank/DDBJ whole genome shotgun (WGS) entry which is preliminary data.</text>
</comment>
<reference evidence="1" key="1">
    <citation type="submission" date="2021-02" db="EMBL/GenBank/DDBJ databases">
        <authorList>
            <person name="Nowell W R."/>
        </authorList>
    </citation>
    <scope>NUCLEOTIDE SEQUENCE</scope>
</reference>
<evidence type="ECO:0000313" key="1">
    <source>
        <dbReference type="EMBL" id="CAF1450344.1"/>
    </source>
</evidence>
<evidence type="ECO:0000313" key="4">
    <source>
        <dbReference type="Proteomes" id="UP000663877"/>
    </source>
</evidence>
<gene>
    <name evidence="1" type="ORF">BJG266_LOCUS40396</name>
    <name evidence="2" type="ORF">QVE165_LOCUS57264</name>
</gene>
<name>A0A815PLA5_9BILA</name>
<accession>A0A815PLA5</accession>
<dbReference type="EMBL" id="CAJNOI010001969">
    <property type="protein sequence ID" value="CAF1450344.1"/>
    <property type="molecule type" value="Genomic_DNA"/>
</dbReference>
<dbReference type="Proteomes" id="UP000663877">
    <property type="component" value="Unassembled WGS sequence"/>
</dbReference>
<sequence length="365" mass="38562">LSIELDVQPNTVQGVWNTSAGGISTLSSPGTNVGNYPATQGISSLFDDNANTIYSSRGSSIGNNLIAGLNTGFYVTIAQCQPVLTGFSYGYTTSSPQNDPLTVTVEGTNCANLQTCNTWTLLYNGSSGLDISGTNATYGVVETVSNTVSYQSYRFLVTSKRSTSSFVSYSDVEFFGYSTQTTANKTASSPTLFVIQAASLEALWNINIGGLSTIATENSAGAGTYFTNSGPDNLFDNANNTYYTSRGNFSGVSAVSGLYTGFHVTIAQCQPTLVTFRLATGSTSAYDPLTIALEGTNCNDLLSCTSWATLYNDTSGLTSIADRGAFGNYLSIPSPQSFTGYRLSVLSKRSSGAWVSYSAVEFYGY</sequence>
<proteinExistence type="predicted"/>
<dbReference type="OrthoDB" id="10050397at2759"/>
<keyword evidence="3" id="KW-1185">Reference proteome</keyword>
<protein>
    <submittedName>
        <fullName evidence="1">Uncharacterized protein</fullName>
    </submittedName>
</protein>